<feature type="compositionally biased region" description="Polar residues" evidence="5">
    <location>
        <begin position="1370"/>
        <end position="1394"/>
    </location>
</feature>
<feature type="compositionally biased region" description="Pro residues" evidence="5">
    <location>
        <begin position="942"/>
        <end position="968"/>
    </location>
</feature>
<feature type="compositionally biased region" description="Pro residues" evidence="5">
    <location>
        <begin position="1061"/>
        <end position="1071"/>
    </location>
</feature>
<dbReference type="GO" id="GO:0008270">
    <property type="term" value="F:zinc ion binding"/>
    <property type="evidence" value="ECO:0007669"/>
    <property type="project" value="UniProtKB-KW"/>
</dbReference>
<dbReference type="PANTHER" id="PTHR14155">
    <property type="entry name" value="RING FINGER DOMAIN-CONTAINING"/>
    <property type="match status" value="1"/>
</dbReference>
<feature type="region of interest" description="Disordered" evidence="5">
    <location>
        <begin position="226"/>
        <end position="465"/>
    </location>
</feature>
<feature type="compositionally biased region" description="Polar residues" evidence="5">
    <location>
        <begin position="1254"/>
        <end position="1268"/>
    </location>
</feature>
<evidence type="ECO:0000256" key="2">
    <source>
        <dbReference type="ARBA" id="ARBA00022771"/>
    </source>
</evidence>
<gene>
    <name evidence="7" type="ORF">NliqN6_0516</name>
</gene>
<feature type="compositionally biased region" description="Basic and acidic residues" evidence="5">
    <location>
        <begin position="226"/>
        <end position="254"/>
    </location>
</feature>
<comment type="caution">
    <text evidence="7">The sequence shown here is derived from an EMBL/GenBank/DDBJ whole genome shotgun (WGS) entry which is preliminary data.</text>
</comment>
<feature type="compositionally biased region" description="Basic and acidic residues" evidence="5">
    <location>
        <begin position="449"/>
        <end position="465"/>
    </location>
</feature>
<name>A0A8H3YCB7_9TREE</name>
<keyword evidence="1" id="KW-0479">Metal-binding</keyword>
<feature type="compositionally biased region" description="Basic residues" evidence="5">
    <location>
        <begin position="1043"/>
        <end position="1059"/>
    </location>
</feature>
<feature type="region of interest" description="Disordered" evidence="5">
    <location>
        <begin position="480"/>
        <end position="791"/>
    </location>
</feature>
<organism evidence="7 8">
    <name type="scientific">Naganishia liquefaciens</name>
    <dbReference type="NCBI Taxonomy" id="104408"/>
    <lineage>
        <taxon>Eukaryota</taxon>
        <taxon>Fungi</taxon>
        <taxon>Dikarya</taxon>
        <taxon>Basidiomycota</taxon>
        <taxon>Agaricomycotina</taxon>
        <taxon>Tremellomycetes</taxon>
        <taxon>Filobasidiales</taxon>
        <taxon>Filobasidiaceae</taxon>
        <taxon>Naganishia</taxon>
    </lineage>
</organism>
<feature type="compositionally biased region" description="Basic and acidic residues" evidence="5">
    <location>
        <begin position="493"/>
        <end position="516"/>
    </location>
</feature>
<proteinExistence type="predicted"/>
<feature type="compositionally biased region" description="Polar residues" evidence="5">
    <location>
        <begin position="666"/>
        <end position="695"/>
    </location>
</feature>
<reference evidence="7" key="1">
    <citation type="submission" date="2020-07" db="EMBL/GenBank/DDBJ databases">
        <title>Draft Genome Sequence of a Deep-Sea Yeast, Naganishia (Cryptococcus) liquefaciens strain N6.</title>
        <authorList>
            <person name="Han Y.W."/>
            <person name="Kajitani R."/>
            <person name="Morimoto H."/>
            <person name="Parhat M."/>
            <person name="Tsubouchi H."/>
            <person name="Bakenova O."/>
            <person name="Ogata M."/>
            <person name="Argunhan B."/>
            <person name="Aoki R."/>
            <person name="Kajiwara S."/>
            <person name="Itoh T."/>
            <person name="Iwasaki H."/>
        </authorList>
    </citation>
    <scope>NUCLEOTIDE SEQUENCE</scope>
    <source>
        <strain evidence="7">N6</strain>
    </source>
</reference>
<evidence type="ECO:0000256" key="4">
    <source>
        <dbReference type="PROSITE-ProRule" id="PRU00175"/>
    </source>
</evidence>
<dbReference type="InterPro" id="IPR013083">
    <property type="entry name" value="Znf_RING/FYVE/PHD"/>
</dbReference>
<keyword evidence="8" id="KW-1185">Reference proteome</keyword>
<feature type="compositionally biased region" description="Polar residues" evidence="5">
    <location>
        <begin position="1425"/>
        <end position="1440"/>
    </location>
</feature>
<feature type="region of interest" description="Disordered" evidence="5">
    <location>
        <begin position="889"/>
        <end position="1199"/>
    </location>
</feature>
<feature type="region of interest" description="Disordered" evidence="5">
    <location>
        <begin position="1231"/>
        <end position="1292"/>
    </location>
</feature>
<dbReference type="SMART" id="SM00184">
    <property type="entry name" value="RING"/>
    <property type="match status" value="1"/>
</dbReference>
<feature type="compositionally biased region" description="Polar residues" evidence="5">
    <location>
        <begin position="620"/>
        <end position="631"/>
    </location>
</feature>
<feature type="region of interest" description="Disordered" evidence="5">
    <location>
        <begin position="1327"/>
        <end position="1448"/>
    </location>
</feature>
<feature type="compositionally biased region" description="Low complexity" evidence="5">
    <location>
        <begin position="411"/>
        <end position="442"/>
    </location>
</feature>
<evidence type="ECO:0000256" key="5">
    <source>
        <dbReference type="SAM" id="MobiDB-lite"/>
    </source>
</evidence>
<evidence type="ECO:0000313" key="8">
    <source>
        <dbReference type="Proteomes" id="UP000620104"/>
    </source>
</evidence>
<feature type="compositionally biased region" description="Polar residues" evidence="5">
    <location>
        <begin position="971"/>
        <end position="984"/>
    </location>
</feature>
<protein>
    <recommendedName>
        <fullName evidence="6">RING-type domain-containing protein</fullName>
    </recommendedName>
</protein>
<feature type="compositionally biased region" description="Basic residues" evidence="5">
    <location>
        <begin position="316"/>
        <end position="326"/>
    </location>
</feature>
<feature type="compositionally biased region" description="Low complexity" evidence="5">
    <location>
        <begin position="368"/>
        <end position="386"/>
    </location>
</feature>
<evidence type="ECO:0000313" key="7">
    <source>
        <dbReference type="EMBL" id="GHJ84114.1"/>
    </source>
</evidence>
<keyword evidence="3" id="KW-0862">Zinc</keyword>
<feature type="compositionally biased region" description="Polar residues" evidence="5">
    <location>
        <begin position="569"/>
        <end position="579"/>
    </location>
</feature>
<dbReference type="PROSITE" id="PS50089">
    <property type="entry name" value="ZF_RING_2"/>
    <property type="match status" value="1"/>
</dbReference>
<evidence type="ECO:0000259" key="6">
    <source>
        <dbReference type="PROSITE" id="PS50089"/>
    </source>
</evidence>
<dbReference type="SUPFAM" id="SSF57850">
    <property type="entry name" value="RING/U-box"/>
    <property type="match status" value="1"/>
</dbReference>
<evidence type="ECO:0000256" key="3">
    <source>
        <dbReference type="ARBA" id="ARBA00022833"/>
    </source>
</evidence>
<feature type="compositionally biased region" description="Polar residues" evidence="5">
    <location>
        <begin position="639"/>
        <end position="655"/>
    </location>
</feature>
<dbReference type="Proteomes" id="UP000620104">
    <property type="component" value="Unassembled WGS sequence"/>
</dbReference>
<dbReference type="InterPro" id="IPR001841">
    <property type="entry name" value="Znf_RING"/>
</dbReference>
<evidence type="ECO:0000256" key="1">
    <source>
        <dbReference type="ARBA" id="ARBA00022723"/>
    </source>
</evidence>
<dbReference type="InterPro" id="IPR053238">
    <property type="entry name" value="RING-H2_zinc_finger"/>
</dbReference>
<sequence>MFPFLRRNTTVAEDGPLVEVENDWEDPAVKAVREVGFDGSHRPSVSSAKPAHAHTQSFSSLPVLAATTPTTTEPPPPKPEMYLARAPRPQKQPGWLSYMFGTTPGQAETSDPEKEAERRASVGTLEPVIPGTFPVSTPREPREEVVKSSRPAEAPKPSKPTPAVAPATTLVLPSTYVKATAQPQTFASTLASPPIITGTPAYGLSSVRGNDGLSSAERIRKEWMDAQKEARKAARREERRREREAARAEQRNSESRVQQIIIPQPVIASSAAPATHAQRFLDSQTAPTRRTKRARQTQNAASTGNEASTSSTAPAPRRHTHNHHSRAPTTPSVGLLRQASMRRRNVWDDLGDLSALDGPSAPPPPPTFEASPLSRQILPRSAPAPSDAEDPPPPFPPDADRARSPPPSFEIAIAQRQINAQIRRKSSAASTTSSRLSSVAESGPETEDAAQRREQREAWERDIGLGLGLEERLTRAFARIKLDPEEEEEEVEEVKGSYDAKIPEQQRDLPDERDVQSAEQPKSVATESQPAPSGDAEAEADLYVEPEPVSRYSKQEKGKGKAVDDQRLSESPTRGSNERPSLAPVVAVDDVEINAAKEAAIKSPDQGTPGANDDRPSRSYLRSTTVSSSVLEQKEDLASSPTSRTYTARSPQIQVANDARREITPASPTSRSYIQSPKTQAGTQETTLASPTQPSYGEVADRPLPSLPQPLFNRKPSSGRDSNPWKILRKMSSTAVTPSVDPSSPLYSPSLVQRQTSSTWTERASLSRTTSHMDERPKSSRRPSALSRMTSQLFKPNLGMESVRTEGSVTEVQDGDASPAGQVETLSPETTNVPLFESPITAPVALPPPEVLKPGAPYIAPKHPFNRAVKPAWMQTVPPIWQDSRAVILNGPEPQTPQELEEEPPVEAASQRDPEPPSQERPVEEIPRSPPRPLLVHRPVKPRMPPPPVPVRKPLPPKVPVDALPPPKLATQSDHGSSTDSNLTASDVSQADSDSDSGESSSSTSTTSSAAELMAKRRISTYRLLPPRGIPLEVLRSSEPPPPHRHGEHRERARPHGPRTRAPPPLPPRPSVHPILEETAEDTGPGRVEPVPSEEQTSSVPTAKPTHVAPPSFPPQAFQQQIVHKPREAPELTQELASDIAPEPEARPSQALIHPGATDGEPKPVSRPPPVPSRKPHARKPSNGKIVAPIKTEPLKEPTLQERIMASLLPDAPSHERSLSKDLQESIRASIVPPAHVEQPTTRARPAAYKPIGGSTTPQTAPVFQTAQPKRKKAAANGQPSGKLNIRPRLDDRPELELKSQLALRVNRWRMKEIPWTREEIEEELRRMEHQVDDDGPPPKVERTHSSPEVTTKGLEGTKGSGRIRDPQLRITSSSTAETSSKPNNQFDIPTSPISPKRKPTALEQNKPEAAPRETPAPQNHRRTSSAQQITPVQQSTSVPQRPAAARAPTVEYTDLDLAAARLEGTSDEFEGIREITSFVSENAKQGATPSELSNLFIAPVEVESRRVTKEGKTKLKLSALGVRVLKCTVCLNNFRSGDIMAMMPKCGHVGHQKCVVEWLKRDARCMVCREAL</sequence>
<feature type="compositionally biased region" description="Polar residues" evidence="5">
    <location>
        <begin position="296"/>
        <end position="313"/>
    </location>
</feature>
<feature type="compositionally biased region" description="Basic and acidic residues" evidence="5">
    <location>
        <begin position="553"/>
        <end position="568"/>
    </location>
</feature>
<feature type="compositionally biased region" description="Basic and acidic residues" evidence="5">
    <location>
        <begin position="111"/>
        <end position="120"/>
    </location>
</feature>
<feature type="region of interest" description="Disordered" evidence="5">
    <location>
        <begin position="35"/>
        <end position="166"/>
    </location>
</feature>
<accession>A0A8H3YCB7</accession>
<keyword evidence="2 4" id="KW-0863">Zinc-finger</keyword>
<dbReference type="Pfam" id="PF13639">
    <property type="entry name" value="zf-RING_2"/>
    <property type="match status" value="1"/>
</dbReference>
<feature type="compositionally biased region" description="Low complexity" evidence="5">
    <location>
        <begin position="257"/>
        <end position="274"/>
    </location>
</feature>
<dbReference type="OrthoDB" id="2593790at2759"/>
<feature type="compositionally biased region" description="Polar residues" evidence="5">
    <location>
        <begin position="731"/>
        <end position="770"/>
    </location>
</feature>
<feature type="compositionally biased region" description="Polar residues" evidence="5">
    <location>
        <begin position="517"/>
        <end position="531"/>
    </location>
</feature>
<feature type="compositionally biased region" description="Low complexity" evidence="5">
    <location>
        <begin position="985"/>
        <end position="1011"/>
    </location>
</feature>
<dbReference type="PANTHER" id="PTHR14155:SF627">
    <property type="entry name" value="OS06G0192800 PROTEIN"/>
    <property type="match status" value="1"/>
</dbReference>
<feature type="domain" description="RING-type" evidence="6">
    <location>
        <begin position="1528"/>
        <end position="1570"/>
    </location>
</feature>
<dbReference type="Gene3D" id="3.30.40.10">
    <property type="entry name" value="Zinc/RING finger domain, C3HC4 (zinc finger)"/>
    <property type="match status" value="1"/>
</dbReference>
<dbReference type="EMBL" id="BLZA01000007">
    <property type="protein sequence ID" value="GHJ84114.1"/>
    <property type="molecule type" value="Genomic_DNA"/>
</dbReference>